<dbReference type="Gene3D" id="3.40.630.30">
    <property type="match status" value="1"/>
</dbReference>
<dbReference type="SUPFAM" id="SSF55729">
    <property type="entry name" value="Acyl-CoA N-acyltransferases (Nat)"/>
    <property type="match status" value="1"/>
</dbReference>
<dbReference type="InterPro" id="IPR016181">
    <property type="entry name" value="Acyl_CoA_acyltransferase"/>
</dbReference>
<name>A0A9W6MEK2_9ACTN</name>
<accession>A0A9W6MEK2</accession>
<dbReference type="InterPro" id="IPR050832">
    <property type="entry name" value="Bact_Acetyltransf"/>
</dbReference>
<dbReference type="Proteomes" id="UP001143474">
    <property type="component" value="Unassembled WGS sequence"/>
</dbReference>
<proteinExistence type="predicted"/>
<dbReference type="RefSeq" id="WP_271219660.1">
    <property type="nucleotide sequence ID" value="NZ_BAAAVD010000014.1"/>
</dbReference>
<dbReference type="AlphaFoldDB" id="A0A9W6MEK2"/>
<gene>
    <name evidence="5" type="ORF">GCM10017600_46820</name>
</gene>
<dbReference type="PROSITE" id="PS51186">
    <property type="entry name" value="GNAT"/>
    <property type="match status" value="1"/>
</dbReference>
<keyword evidence="2" id="KW-0012">Acyltransferase</keyword>
<sequence length="171" mass="18496">MAASIEISVRTGRLEDVAALLAFWLEAAEGTDRHDDPAKVLALVERDPEALLIAEIDGRTVGTVIAGWDGWRAHLYRLAVAPTHRRQGVGTALLRAAEERFMRFGAFRADAMVLHDNVLAHHAWKAAGYAPQPEWARWVRFLPSPTAEALTEEITAGGGPDEAPAADGPTA</sequence>
<keyword evidence="6" id="KW-1185">Reference proteome</keyword>
<dbReference type="Pfam" id="PF00583">
    <property type="entry name" value="Acetyltransf_1"/>
    <property type="match status" value="1"/>
</dbReference>
<reference evidence="5" key="1">
    <citation type="journal article" date="2014" name="Int. J. Syst. Evol. Microbiol.">
        <title>Complete genome sequence of Corynebacterium casei LMG S-19264T (=DSM 44701T), isolated from a smear-ripened cheese.</title>
        <authorList>
            <consortium name="US DOE Joint Genome Institute (JGI-PGF)"/>
            <person name="Walter F."/>
            <person name="Albersmeier A."/>
            <person name="Kalinowski J."/>
            <person name="Ruckert C."/>
        </authorList>
    </citation>
    <scope>NUCLEOTIDE SEQUENCE</scope>
    <source>
        <strain evidence="5">VKM Ac-2007</strain>
    </source>
</reference>
<evidence type="ECO:0000256" key="3">
    <source>
        <dbReference type="SAM" id="MobiDB-lite"/>
    </source>
</evidence>
<dbReference type="PANTHER" id="PTHR43877">
    <property type="entry name" value="AMINOALKYLPHOSPHONATE N-ACETYLTRANSFERASE-RELATED-RELATED"/>
    <property type="match status" value="1"/>
</dbReference>
<keyword evidence="1" id="KW-0808">Transferase</keyword>
<dbReference type="CDD" id="cd04301">
    <property type="entry name" value="NAT_SF"/>
    <property type="match status" value="1"/>
</dbReference>
<dbReference type="GO" id="GO:0016747">
    <property type="term" value="F:acyltransferase activity, transferring groups other than amino-acyl groups"/>
    <property type="evidence" value="ECO:0007669"/>
    <property type="project" value="InterPro"/>
</dbReference>
<protein>
    <submittedName>
        <fullName evidence="5">N-acetyltransferase</fullName>
    </submittedName>
</protein>
<organism evidence="5 6">
    <name type="scientific">Streptosporangium carneum</name>
    <dbReference type="NCBI Taxonomy" id="47481"/>
    <lineage>
        <taxon>Bacteria</taxon>
        <taxon>Bacillati</taxon>
        <taxon>Actinomycetota</taxon>
        <taxon>Actinomycetes</taxon>
        <taxon>Streptosporangiales</taxon>
        <taxon>Streptosporangiaceae</taxon>
        <taxon>Streptosporangium</taxon>
    </lineage>
</organism>
<evidence type="ECO:0000259" key="4">
    <source>
        <dbReference type="PROSITE" id="PS51186"/>
    </source>
</evidence>
<evidence type="ECO:0000313" key="6">
    <source>
        <dbReference type="Proteomes" id="UP001143474"/>
    </source>
</evidence>
<evidence type="ECO:0000256" key="2">
    <source>
        <dbReference type="ARBA" id="ARBA00023315"/>
    </source>
</evidence>
<comment type="caution">
    <text evidence="5">The sequence shown here is derived from an EMBL/GenBank/DDBJ whole genome shotgun (WGS) entry which is preliminary data.</text>
</comment>
<evidence type="ECO:0000313" key="5">
    <source>
        <dbReference type="EMBL" id="GLK11276.1"/>
    </source>
</evidence>
<dbReference type="EMBL" id="BSEV01000010">
    <property type="protein sequence ID" value="GLK11276.1"/>
    <property type="molecule type" value="Genomic_DNA"/>
</dbReference>
<feature type="compositionally biased region" description="Low complexity" evidence="3">
    <location>
        <begin position="161"/>
        <end position="171"/>
    </location>
</feature>
<reference evidence="5" key="2">
    <citation type="submission" date="2023-01" db="EMBL/GenBank/DDBJ databases">
        <authorList>
            <person name="Sun Q."/>
            <person name="Evtushenko L."/>
        </authorList>
    </citation>
    <scope>NUCLEOTIDE SEQUENCE</scope>
    <source>
        <strain evidence="5">VKM Ac-2007</strain>
    </source>
</reference>
<feature type="region of interest" description="Disordered" evidence="3">
    <location>
        <begin position="150"/>
        <end position="171"/>
    </location>
</feature>
<feature type="domain" description="N-acetyltransferase" evidence="4">
    <location>
        <begin position="7"/>
        <end position="157"/>
    </location>
</feature>
<evidence type="ECO:0000256" key="1">
    <source>
        <dbReference type="ARBA" id="ARBA00022679"/>
    </source>
</evidence>
<dbReference type="InterPro" id="IPR000182">
    <property type="entry name" value="GNAT_dom"/>
</dbReference>